<keyword evidence="7" id="KW-1185">Reference proteome</keyword>
<evidence type="ECO:0000256" key="2">
    <source>
        <dbReference type="ARBA" id="ARBA00006484"/>
    </source>
</evidence>
<accession>A0A6G9YLD0</accession>
<reference evidence="6 7" key="1">
    <citation type="journal article" date="2019" name="ACS Chem. Biol.">
        <title>Identification and Mobilization of a Cryptic Antibiotic Biosynthesis Gene Locus from a Human-Pathogenic Nocardia Isolate.</title>
        <authorList>
            <person name="Herisse M."/>
            <person name="Ishida K."/>
            <person name="Porter J.L."/>
            <person name="Howden B."/>
            <person name="Hertweck C."/>
            <person name="Stinear T.P."/>
            <person name="Pidot S.J."/>
        </authorList>
    </citation>
    <scope>NUCLEOTIDE SEQUENCE [LARGE SCALE GENOMIC DNA]</scope>
    <source>
        <strain evidence="6 7">AUSMDU00012717</strain>
    </source>
</reference>
<sequence>MDLGIAGRWATVCAATEGLGLACARALAGEGVNIVLNGRDSAKAERRAAGIRDEFGVRVLPVGADITTTDGRAKLLAAQADPDILVTNNRGPQPGGLAELGDDDFATALDLHYWTPLRLVRAVLPGMRSRKFGRIVNITSAMVTTPSPLMLASAGARAGETAIMKGIALEAVADNVTVNNVLPERIDSGRQIQLAHLEAERAGIDFEEARRAQAESIRARRLGRPEEVGSAVAYLCSVQAGYISGINLHLDGGSYPALI</sequence>
<evidence type="ECO:0000256" key="4">
    <source>
        <dbReference type="ARBA" id="ARBA00040781"/>
    </source>
</evidence>
<organism evidence="6 7">
    <name type="scientific">Nocardia arthritidis</name>
    <dbReference type="NCBI Taxonomy" id="228602"/>
    <lineage>
        <taxon>Bacteria</taxon>
        <taxon>Bacillati</taxon>
        <taxon>Actinomycetota</taxon>
        <taxon>Actinomycetes</taxon>
        <taxon>Mycobacteriales</taxon>
        <taxon>Nocardiaceae</taxon>
        <taxon>Nocardia</taxon>
    </lineage>
</organism>
<evidence type="ECO:0000313" key="6">
    <source>
        <dbReference type="EMBL" id="QIS14008.1"/>
    </source>
</evidence>
<dbReference type="Gene3D" id="3.40.50.720">
    <property type="entry name" value="NAD(P)-binding Rossmann-like Domain"/>
    <property type="match status" value="1"/>
</dbReference>
<comment type="catalytic activity">
    <reaction evidence="5">
        <text>a (3R)-hydroxyacyl-[ACP] + NADP(+) = a 3-oxoacyl-[ACP] + NADPH + H(+)</text>
        <dbReference type="Rhea" id="RHEA:17397"/>
        <dbReference type="Rhea" id="RHEA-COMP:9916"/>
        <dbReference type="Rhea" id="RHEA-COMP:9945"/>
        <dbReference type="ChEBI" id="CHEBI:15378"/>
        <dbReference type="ChEBI" id="CHEBI:57783"/>
        <dbReference type="ChEBI" id="CHEBI:58349"/>
        <dbReference type="ChEBI" id="CHEBI:78776"/>
        <dbReference type="ChEBI" id="CHEBI:78827"/>
        <dbReference type="EC" id="1.1.1.100"/>
    </reaction>
    <physiologicalReaction direction="right-to-left" evidence="5">
        <dbReference type="Rhea" id="RHEA:17399"/>
    </physiologicalReaction>
</comment>
<keyword evidence="3" id="KW-0964">Secreted</keyword>
<dbReference type="InterPro" id="IPR002347">
    <property type="entry name" value="SDR_fam"/>
</dbReference>
<dbReference type="PRINTS" id="PR00081">
    <property type="entry name" value="GDHRDH"/>
</dbReference>
<comment type="subcellular location">
    <subcellularLocation>
        <location evidence="1">Secreted</location>
        <location evidence="1">Cell wall</location>
    </subcellularLocation>
</comment>
<dbReference type="Proteomes" id="UP000503540">
    <property type="component" value="Chromosome"/>
</dbReference>
<dbReference type="GO" id="GO:0004316">
    <property type="term" value="F:3-oxoacyl-[acyl-carrier-protein] reductase (NADPH) activity"/>
    <property type="evidence" value="ECO:0007669"/>
    <property type="project" value="UniProtKB-EC"/>
</dbReference>
<dbReference type="AlphaFoldDB" id="A0A6G9YLD0"/>
<evidence type="ECO:0000256" key="5">
    <source>
        <dbReference type="ARBA" id="ARBA00047400"/>
    </source>
</evidence>
<dbReference type="InterPro" id="IPR036291">
    <property type="entry name" value="NAD(P)-bd_dom_sf"/>
</dbReference>
<keyword evidence="3" id="KW-0134">Cell wall</keyword>
<name>A0A6G9YLD0_9NOCA</name>
<gene>
    <name evidence="6" type="ORF">F5544_30825</name>
</gene>
<dbReference type="Pfam" id="PF13561">
    <property type="entry name" value="adh_short_C2"/>
    <property type="match status" value="1"/>
</dbReference>
<evidence type="ECO:0000256" key="3">
    <source>
        <dbReference type="ARBA" id="ARBA00022512"/>
    </source>
</evidence>
<protein>
    <recommendedName>
        <fullName evidence="4">3-oxoacyl-[acyl-carrier-protein] reductase MabA</fullName>
    </recommendedName>
</protein>
<dbReference type="RefSeq" id="WP_167476468.1">
    <property type="nucleotide sequence ID" value="NZ_CP046172.1"/>
</dbReference>
<dbReference type="KEGG" id="nah:F5544_30825"/>
<proteinExistence type="inferred from homology"/>
<dbReference type="InterPro" id="IPR050259">
    <property type="entry name" value="SDR"/>
</dbReference>
<dbReference type="PANTHER" id="PTHR42879:SF6">
    <property type="entry name" value="NADPH-DEPENDENT REDUCTASE BACG"/>
    <property type="match status" value="1"/>
</dbReference>
<evidence type="ECO:0000313" key="7">
    <source>
        <dbReference type="Proteomes" id="UP000503540"/>
    </source>
</evidence>
<comment type="similarity">
    <text evidence="2">Belongs to the short-chain dehydrogenases/reductases (SDR) family.</text>
</comment>
<dbReference type="PANTHER" id="PTHR42879">
    <property type="entry name" value="3-OXOACYL-(ACYL-CARRIER-PROTEIN) REDUCTASE"/>
    <property type="match status" value="1"/>
</dbReference>
<evidence type="ECO:0000256" key="1">
    <source>
        <dbReference type="ARBA" id="ARBA00004191"/>
    </source>
</evidence>
<dbReference type="EMBL" id="CP046172">
    <property type="protein sequence ID" value="QIS14008.1"/>
    <property type="molecule type" value="Genomic_DNA"/>
</dbReference>
<dbReference type="SUPFAM" id="SSF51735">
    <property type="entry name" value="NAD(P)-binding Rossmann-fold domains"/>
    <property type="match status" value="1"/>
</dbReference>